<proteinExistence type="predicted"/>
<dbReference type="InterPro" id="IPR023214">
    <property type="entry name" value="HAD_sf"/>
</dbReference>
<name>A0ABQ1KYV9_9GAMM</name>
<dbReference type="InterPro" id="IPR041492">
    <property type="entry name" value="HAD_2"/>
</dbReference>
<dbReference type="InterPro" id="IPR023198">
    <property type="entry name" value="PGP-like_dom2"/>
</dbReference>
<protein>
    <submittedName>
        <fullName evidence="1">Haloacid dehalogenase</fullName>
    </submittedName>
</protein>
<comment type="caution">
    <text evidence="1">The sequence shown here is derived from an EMBL/GenBank/DDBJ whole genome shotgun (WGS) entry which is preliminary data.</text>
</comment>
<dbReference type="InterPro" id="IPR036412">
    <property type="entry name" value="HAD-like_sf"/>
</dbReference>
<keyword evidence="2" id="KW-1185">Reference proteome</keyword>
<dbReference type="EMBL" id="BMIJ01000021">
    <property type="protein sequence ID" value="GGC12260.1"/>
    <property type="molecule type" value="Genomic_DNA"/>
</dbReference>
<dbReference type="RefSeq" id="WP_188752416.1">
    <property type="nucleotide sequence ID" value="NZ_BMIJ01000021.1"/>
</dbReference>
<evidence type="ECO:0000313" key="2">
    <source>
        <dbReference type="Proteomes" id="UP000629025"/>
    </source>
</evidence>
<dbReference type="Pfam" id="PF13419">
    <property type="entry name" value="HAD_2"/>
    <property type="match status" value="1"/>
</dbReference>
<reference evidence="2" key="1">
    <citation type="journal article" date="2019" name="Int. J. Syst. Evol. Microbiol.">
        <title>The Global Catalogue of Microorganisms (GCM) 10K type strain sequencing project: providing services to taxonomists for standard genome sequencing and annotation.</title>
        <authorList>
            <consortium name="The Broad Institute Genomics Platform"/>
            <consortium name="The Broad Institute Genome Sequencing Center for Infectious Disease"/>
            <person name="Wu L."/>
            <person name="Ma J."/>
        </authorList>
    </citation>
    <scope>NUCLEOTIDE SEQUENCE [LARGE SCALE GENOMIC DNA]</scope>
    <source>
        <strain evidence="2">CGMCC 1.15341</strain>
    </source>
</reference>
<dbReference type="Gene3D" id="1.10.150.240">
    <property type="entry name" value="Putative phosphatase, domain 2"/>
    <property type="match status" value="1"/>
</dbReference>
<dbReference type="SUPFAM" id="SSF56784">
    <property type="entry name" value="HAD-like"/>
    <property type="match status" value="1"/>
</dbReference>
<organism evidence="1 2">
    <name type="scientific">Marinobacterium zhoushanense</name>
    <dbReference type="NCBI Taxonomy" id="1679163"/>
    <lineage>
        <taxon>Bacteria</taxon>
        <taxon>Pseudomonadati</taxon>
        <taxon>Pseudomonadota</taxon>
        <taxon>Gammaproteobacteria</taxon>
        <taxon>Oceanospirillales</taxon>
        <taxon>Oceanospirillaceae</taxon>
        <taxon>Marinobacterium</taxon>
    </lineage>
</organism>
<gene>
    <name evidence="1" type="ORF">GCM10011352_43420</name>
</gene>
<sequence length="212" mass="23783">MHLVMFDIDGTLVESYDFDTECFQAAVKDVIGISVGPDWGRYRHVTDSGILSDIIEQSGLENDRERIFFDVKNQFVSRVEKYISCHDVSPIYGAFDFLSRLVKRQDVVLAFATGGWAESAKMKLDAAGIKLPGIALASSSDHYCRTEIMRVAEIRASKEDYDSKTYFGDGPWDQKASETLGYNFVSVGNRIRSAQSINDYAESDKALRYIGL</sequence>
<dbReference type="Proteomes" id="UP000629025">
    <property type="component" value="Unassembled WGS sequence"/>
</dbReference>
<accession>A0ABQ1KYV9</accession>
<dbReference type="Gene3D" id="3.40.50.1000">
    <property type="entry name" value="HAD superfamily/HAD-like"/>
    <property type="match status" value="1"/>
</dbReference>
<evidence type="ECO:0000313" key="1">
    <source>
        <dbReference type="EMBL" id="GGC12260.1"/>
    </source>
</evidence>